<feature type="compositionally biased region" description="Gly residues" evidence="1">
    <location>
        <begin position="1"/>
        <end position="14"/>
    </location>
</feature>
<reference evidence="2 3" key="1">
    <citation type="submission" date="2018-09" db="EMBL/GenBank/DDBJ databases">
        <title>Genomic investigation of the strawberry pathogen Phytophthora fragariae indicates pathogenicity is determined by transcriptional variation in three key races.</title>
        <authorList>
            <person name="Adams T.M."/>
            <person name="Armitage A.D."/>
            <person name="Sobczyk M.K."/>
            <person name="Bates H.J."/>
            <person name="Dunwell J.M."/>
            <person name="Nellist C.F."/>
            <person name="Harrison R.J."/>
        </authorList>
    </citation>
    <scope>NUCLEOTIDE SEQUENCE [LARGE SCALE GENOMIC DNA]</scope>
    <source>
        <strain evidence="2 3">NOV-77</strain>
    </source>
</reference>
<feature type="region of interest" description="Disordered" evidence="1">
    <location>
        <begin position="1"/>
        <end position="35"/>
    </location>
</feature>
<sequence length="121" mass="12868">MGGVGRSDGCGGGAPVTSGWAEPGEWAEDEVNGQNGRWVRGARLKLGESVQDVRRAEGREDESGEPDSHSRICGEPRRPHYLDAGERRTERTDGKEDYGATTCVGVPTEQGGSDSSDCLTC</sequence>
<gene>
    <name evidence="2" type="ORF">PF008_g23785</name>
</gene>
<protein>
    <submittedName>
        <fullName evidence="2">Uncharacterized protein</fullName>
    </submittedName>
</protein>
<accession>A0A6G0QPY3</accession>
<evidence type="ECO:0000313" key="3">
    <source>
        <dbReference type="Proteomes" id="UP000486351"/>
    </source>
</evidence>
<feature type="compositionally biased region" description="Polar residues" evidence="1">
    <location>
        <begin position="110"/>
        <end position="121"/>
    </location>
</feature>
<name>A0A6G0QPY3_9STRA</name>
<proteinExistence type="predicted"/>
<comment type="caution">
    <text evidence="2">The sequence shown here is derived from an EMBL/GenBank/DDBJ whole genome shotgun (WGS) entry which is preliminary data.</text>
</comment>
<feature type="compositionally biased region" description="Basic and acidic residues" evidence="1">
    <location>
        <begin position="66"/>
        <end position="98"/>
    </location>
</feature>
<organism evidence="2 3">
    <name type="scientific">Phytophthora fragariae</name>
    <dbReference type="NCBI Taxonomy" id="53985"/>
    <lineage>
        <taxon>Eukaryota</taxon>
        <taxon>Sar</taxon>
        <taxon>Stramenopiles</taxon>
        <taxon>Oomycota</taxon>
        <taxon>Peronosporomycetes</taxon>
        <taxon>Peronosporales</taxon>
        <taxon>Peronosporaceae</taxon>
        <taxon>Phytophthora</taxon>
    </lineage>
</organism>
<dbReference type="AlphaFoldDB" id="A0A6G0QPY3"/>
<evidence type="ECO:0000256" key="1">
    <source>
        <dbReference type="SAM" id="MobiDB-lite"/>
    </source>
</evidence>
<dbReference type="Proteomes" id="UP000486351">
    <property type="component" value="Unassembled WGS sequence"/>
</dbReference>
<feature type="region of interest" description="Disordered" evidence="1">
    <location>
        <begin position="47"/>
        <end position="121"/>
    </location>
</feature>
<evidence type="ECO:0000313" key="2">
    <source>
        <dbReference type="EMBL" id="KAE9297291.1"/>
    </source>
</evidence>
<dbReference type="EMBL" id="QXFY01002449">
    <property type="protein sequence ID" value="KAE9297291.1"/>
    <property type="molecule type" value="Genomic_DNA"/>
</dbReference>